<evidence type="ECO:0000313" key="3">
    <source>
        <dbReference type="Proteomes" id="UP000886812"/>
    </source>
</evidence>
<keyword evidence="1" id="KW-0732">Signal</keyword>
<evidence type="ECO:0000256" key="1">
    <source>
        <dbReference type="SAM" id="SignalP"/>
    </source>
</evidence>
<evidence type="ECO:0000313" key="2">
    <source>
        <dbReference type="EMBL" id="HIV03873.1"/>
    </source>
</evidence>
<accession>A0A9D1NK08</accession>
<organism evidence="2 3">
    <name type="scientific">Candidatus Spyradosoma merdigallinarum</name>
    <dbReference type="NCBI Taxonomy" id="2840950"/>
    <lineage>
        <taxon>Bacteria</taxon>
        <taxon>Pseudomonadati</taxon>
        <taxon>Verrucomicrobiota</taxon>
        <taxon>Opitutia</taxon>
        <taxon>Opitutia incertae sedis</taxon>
        <taxon>Candidatus Spyradosoma</taxon>
    </lineage>
</organism>
<comment type="caution">
    <text evidence="2">The sequence shown here is derived from an EMBL/GenBank/DDBJ whole genome shotgun (WGS) entry which is preliminary data.</text>
</comment>
<dbReference type="Proteomes" id="UP000886812">
    <property type="component" value="Unassembled WGS sequence"/>
</dbReference>
<name>A0A9D1NK08_9BACT</name>
<sequence>MLFFFAAALLGAAAAFGSEPAGTPSVADVVARARAAVGTEEAIAAAKTLSFDAELYDAEGKKTAEVQWRFKRPFFMRETVRRTVTEPVDEFYYPEERENLPEPKTYETETVTLCDGVLGVRILRNLTTQERRVVPLSAAEVAGARDSAVANLGFYAVPEKGTAAFAGTRTEDGKTLNFVEYVYEGGLKILRAFDAETGAFAFTERDGDRSCDAGEKMRTNGLTFFSETRTLGDDGSLKNVVKFTKISANEELPDSLFRVSLEELFSDFGADE</sequence>
<feature type="signal peptide" evidence="1">
    <location>
        <begin position="1"/>
        <end position="17"/>
    </location>
</feature>
<evidence type="ECO:0008006" key="4">
    <source>
        <dbReference type="Google" id="ProtNLM"/>
    </source>
</evidence>
<dbReference type="EMBL" id="DVOG01000050">
    <property type="protein sequence ID" value="HIV03873.1"/>
    <property type="molecule type" value="Genomic_DNA"/>
</dbReference>
<reference evidence="2" key="2">
    <citation type="journal article" date="2021" name="PeerJ">
        <title>Extensive microbial diversity within the chicken gut microbiome revealed by metagenomics and culture.</title>
        <authorList>
            <person name="Gilroy R."/>
            <person name="Ravi A."/>
            <person name="Getino M."/>
            <person name="Pursley I."/>
            <person name="Horton D.L."/>
            <person name="Alikhan N.F."/>
            <person name="Baker D."/>
            <person name="Gharbi K."/>
            <person name="Hall N."/>
            <person name="Watson M."/>
            <person name="Adriaenssens E.M."/>
            <person name="Foster-Nyarko E."/>
            <person name="Jarju S."/>
            <person name="Secka A."/>
            <person name="Antonio M."/>
            <person name="Oren A."/>
            <person name="Chaudhuri R.R."/>
            <person name="La Ragione R."/>
            <person name="Hildebrand F."/>
            <person name="Pallen M.J."/>
        </authorList>
    </citation>
    <scope>NUCLEOTIDE SEQUENCE</scope>
    <source>
        <strain evidence="2">10669</strain>
    </source>
</reference>
<feature type="chain" id="PRO_5039565337" description="Outer membrane lipoprotein-sorting protein" evidence="1">
    <location>
        <begin position="18"/>
        <end position="272"/>
    </location>
</feature>
<protein>
    <recommendedName>
        <fullName evidence="4">Outer membrane lipoprotein-sorting protein</fullName>
    </recommendedName>
</protein>
<reference evidence="2" key="1">
    <citation type="submission" date="2020-10" db="EMBL/GenBank/DDBJ databases">
        <authorList>
            <person name="Gilroy R."/>
        </authorList>
    </citation>
    <scope>NUCLEOTIDE SEQUENCE</scope>
    <source>
        <strain evidence="2">10669</strain>
    </source>
</reference>
<proteinExistence type="predicted"/>
<gene>
    <name evidence="2" type="ORF">IAC75_01835</name>
</gene>
<dbReference type="AlphaFoldDB" id="A0A9D1NK08"/>